<feature type="region of interest" description="Disordered" evidence="1">
    <location>
        <begin position="1"/>
        <end position="47"/>
    </location>
</feature>
<reference evidence="2" key="1">
    <citation type="submission" date="2021-02" db="EMBL/GenBank/DDBJ databases">
        <authorList>
            <person name="Nowell W R."/>
        </authorList>
    </citation>
    <scope>NUCLEOTIDE SEQUENCE</scope>
</reference>
<organism evidence="2 4">
    <name type="scientific">Didymodactylos carnosus</name>
    <dbReference type="NCBI Taxonomy" id="1234261"/>
    <lineage>
        <taxon>Eukaryota</taxon>
        <taxon>Metazoa</taxon>
        <taxon>Spiralia</taxon>
        <taxon>Gnathifera</taxon>
        <taxon>Rotifera</taxon>
        <taxon>Eurotatoria</taxon>
        <taxon>Bdelloidea</taxon>
        <taxon>Philodinida</taxon>
        <taxon>Philodinidae</taxon>
        <taxon>Didymodactylos</taxon>
    </lineage>
</organism>
<gene>
    <name evidence="2" type="ORF">GPM918_LOCUS35955</name>
    <name evidence="3" type="ORF">SRO942_LOCUS36681</name>
</gene>
<evidence type="ECO:0000256" key="1">
    <source>
        <dbReference type="SAM" id="MobiDB-lite"/>
    </source>
</evidence>
<protein>
    <submittedName>
        <fullName evidence="2">Uncharacterized protein</fullName>
    </submittedName>
</protein>
<evidence type="ECO:0000313" key="3">
    <source>
        <dbReference type="EMBL" id="CAF4348265.1"/>
    </source>
</evidence>
<sequence length="91" mass="9735">MIAPPLSAGRDATGPGAGYRSGPVETYQPAGSTGSGQTAGPGLIRIKRKKTVDPFEKFRENKSPKPPNLMDMVEDERGNYLQAAVNMNVNM</sequence>
<dbReference type="AlphaFoldDB" id="A0A815S200"/>
<keyword evidence="4" id="KW-1185">Reference proteome</keyword>
<dbReference type="Proteomes" id="UP000663829">
    <property type="component" value="Unassembled WGS sequence"/>
</dbReference>
<dbReference type="OrthoDB" id="10051975at2759"/>
<proteinExistence type="predicted"/>
<dbReference type="EMBL" id="CAJOBC010086770">
    <property type="protein sequence ID" value="CAF4348265.1"/>
    <property type="molecule type" value="Genomic_DNA"/>
</dbReference>
<name>A0A815S200_9BILA</name>
<dbReference type="EMBL" id="CAJNOQ010021285">
    <property type="protein sequence ID" value="CAF1483816.1"/>
    <property type="molecule type" value="Genomic_DNA"/>
</dbReference>
<evidence type="ECO:0000313" key="2">
    <source>
        <dbReference type="EMBL" id="CAF1483816.1"/>
    </source>
</evidence>
<accession>A0A815S200</accession>
<evidence type="ECO:0000313" key="4">
    <source>
        <dbReference type="Proteomes" id="UP000663829"/>
    </source>
</evidence>
<comment type="caution">
    <text evidence="2">The sequence shown here is derived from an EMBL/GenBank/DDBJ whole genome shotgun (WGS) entry which is preliminary data.</text>
</comment>
<dbReference type="Proteomes" id="UP000681722">
    <property type="component" value="Unassembled WGS sequence"/>
</dbReference>